<accession>A0A3N1HHV4</accession>
<gene>
    <name evidence="2" type="ORF">EDD40_7559</name>
</gene>
<dbReference type="InterPro" id="IPR025847">
    <property type="entry name" value="MEDS_domain"/>
</dbReference>
<comment type="caution">
    <text evidence="2">The sequence shown here is derived from an EMBL/GenBank/DDBJ whole genome shotgun (WGS) entry which is preliminary data.</text>
</comment>
<keyword evidence="3" id="KW-1185">Reference proteome</keyword>
<name>A0A3N1HHV4_9PSEU</name>
<protein>
    <submittedName>
        <fullName evidence="2">DcmR-like sensory protein</fullName>
    </submittedName>
</protein>
<dbReference type="AlphaFoldDB" id="A0A3N1HHV4"/>
<evidence type="ECO:0000313" key="2">
    <source>
        <dbReference type="EMBL" id="ROP42066.1"/>
    </source>
</evidence>
<proteinExistence type="predicted"/>
<dbReference type="SUPFAM" id="SSF52091">
    <property type="entry name" value="SpoIIaa-like"/>
    <property type="match status" value="1"/>
</dbReference>
<evidence type="ECO:0000313" key="3">
    <source>
        <dbReference type="Proteomes" id="UP000268727"/>
    </source>
</evidence>
<dbReference type="InterPro" id="IPR036513">
    <property type="entry name" value="STAS_dom_sf"/>
</dbReference>
<sequence length="280" mass="30273">MRRSGLVEHVRGFGPGDHVCWRYRDVREFRDRAREFLSEGLALGQRVRYLGVGDPDALVEHLNGIDGIDEALLTGAAQVASLDAAYPVGTVIEPAAQVRTYAGATEAALAAGFTGLRVAADCTPMVRSPEQLASFARYEHQIDHYMAGRPFSAMCAYSATEVDDDAFAQVACMHPNTNTSYPGFRLHAAGDRTTVLSGEVDSTDGDLFRLALRRADPRPRDGQLVFDGADLTFLDHRGLLHLARHAAGRGASVVLRTSWPGVSTLVDLLDLANVRVEPAA</sequence>
<dbReference type="EMBL" id="RJKM01000001">
    <property type="protein sequence ID" value="ROP42066.1"/>
    <property type="molecule type" value="Genomic_DNA"/>
</dbReference>
<feature type="domain" description="MEDS" evidence="1">
    <location>
        <begin position="17"/>
        <end position="175"/>
    </location>
</feature>
<reference evidence="2 3" key="1">
    <citation type="submission" date="2018-11" db="EMBL/GenBank/DDBJ databases">
        <title>Sequencing the genomes of 1000 actinobacteria strains.</title>
        <authorList>
            <person name="Klenk H.-P."/>
        </authorList>
    </citation>
    <scope>NUCLEOTIDE SEQUENCE [LARGE SCALE GENOMIC DNA]</scope>
    <source>
        <strain evidence="2 3">DSM 44231</strain>
    </source>
</reference>
<evidence type="ECO:0000259" key="1">
    <source>
        <dbReference type="Pfam" id="PF14417"/>
    </source>
</evidence>
<dbReference type="Proteomes" id="UP000268727">
    <property type="component" value="Unassembled WGS sequence"/>
</dbReference>
<dbReference type="RefSeq" id="WP_123748572.1">
    <property type="nucleotide sequence ID" value="NZ_RJKM01000001.1"/>
</dbReference>
<organism evidence="2 3">
    <name type="scientific">Saccharothrix texasensis</name>
    <dbReference type="NCBI Taxonomy" id="103734"/>
    <lineage>
        <taxon>Bacteria</taxon>
        <taxon>Bacillati</taxon>
        <taxon>Actinomycetota</taxon>
        <taxon>Actinomycetes</taxon>
        <taxon>Pseudonocardiales</taxon>
        <taxon>Pseudonocardiaceae</taxon>
        <taxon>Saccharothrix</taxon>
    </lineage>
</organism>
<dbReference type="OrthoDB" id="5179750at2"/>
<dbReference type="Pfam" id="PF14417">
    <property type="entry name" value="MEDS"/>
    <property type="match status" value="1"/>
</dbReference>